<feature type="transmembrane region" description="Helical" evidence="1">
    <location>
        <begin position="164"/>
        <end position="185"/>
    </location>
</feature>
<keyword evidence="1" id="KW-1133">Transmembrane helix</keyword>
<organism evidence="2 3">
    <name type="scientific">Cohnella lupini</name>
    <dbReference type="NCBI Taxonomy" id="1294267"/>
    <lineage>
        <taxon>Bacteria</taxon>
        <taxon>Bacillati</taxon>
        <taxon>Bacillota</taxon>
        <taxon>Bacilli</taxon>
        <taxon>Bacillales</taxon>
        <taxon>Paenibacillaceae</taxon>
        <taxon>Cohnella</taxon>
    </lineage>
</organism>
<protein>
    <submittedName>
        <fullName evidence="2">Uncharacterized protein</fullName>
    </submittedName>
</protein>
<keyword evidence="3" id="KW-1185">Reference proteome</keyword>
<reference evidence="2 3" key="1">
    <citation type="submission" date="2018-07" db="EMBL/GenBank/DDBJ databases">
        <title>Genomic Encyclopedia of Type Strains, Phase III (KMG-III): the genomes of soil and plant-associated and newly described type strains.</title>
        <authorList>
            <person name="Whitman W."/>
        </authorList>
    </citation>
    <scope>NUCLEOTIDE SEQUENCE [LARGE SCALE GENOMIC DNA]</scope>
    <source>
        <strain evidence="2 3">CECT 8236</strain>
    </source>
</reference>
<feature type="transmembrane region" description="Helical" evidence="1">
    <location>
        <begin position="191"/>
        <end position="210"/>
    </location>
</feature>
<proteinExistence type="predicted"/>
<dbReference type="AlphaFoldDB" id="A0A3D9IQF1"/>
<keyword evidence="1" id="KW-0472">Membrane</keyword>
<keyword evidence="1" id="KW-0812">Transmembrane</keyword>
<feature type="transmembrane region" description="Helical" evidence="1">
    <location>
        <begin position="121"/>
        <end position="143"/>
    </location>
</feature>
<feature type="transmembrane region" description="Helical" evidence="1">
    <location>
        <begin position="58"/>
        <end position="75"/>
    </location>
</feature>
<evidence type="ECO:0000256" key="1">
    <source>
        <dbReference type="SAM" id="Phobius"/>
    </source>
</evidence>
<feature type="transmembrane region" description="Helical" evidence="1">
    <location>
        <begin position="6"/>
        <end position="25"/>
    </location>
</feature>
<accession>A0A3D9IQF1</accession>
<evidence type="ECO:0000313" key="2">
    <source>
        <dbReference type="EMBL" id="RED63917.1"/>
    </source>
</evidence>
<gene>
    <name evidence="2" type="ORF">DFP95_103158</name>
</gene>
<name>A0A3D9IQF1_9BACL</name>
<evidence type="ECO:0000313" key="3">
    <source>
        <dbReference type="Proteomes" id="UP000256869"/>
    </source>
</evidence>
<sequence>MQFIQFIFASMLEYITFSIFAMVLFRFSVKEHIVKFCLSSFILALVSNTLQVESLQNISPVINVFLLVFLLSIILRIRLLHSIIMVILSYLVYTLVQWLLLTIFIKFGLFSEIKPYTFSGYILQASSAAMLVLISYFILVTNGGFSYIRASSRFFKEEVKGNRLFLVTLVISLFVVFVVNAMYIGSVGLPQYFYTIAIVIILVLVILIYFSTRKDNKNDK</sequence>
<dbReference type="EMBL" id="QRDY01000003">
    <property type="protein sequence ID" value="RED63917.1"/>
    <property type="molecule type" value="Genomic_DNA"/>
</dbReference>
<feature type="transmembrane region" description="Helical" evidence="1">
    <location>
        <begin position="87"/>
        <end position="109"/>
    </location>
</feature>
<comment type="caution">
    <text evidence="2">The sequence shown here is derived from an EMBL/GenBank/DDBJ whole genome shotgun (WGS) entry which is preliminary data.</text>
</comment>
<dbReference type="Proteomes" id="UP000256869">
    <property type="component" value="Unassembled WGS sequence"/>
</dbReference>